<evidence type="ECO:0000256" key="1">
    <source>
        <dbReference type="ARBA" id="ARBA00023015"/>
    </source>
</evidence>
<dbReference type="Gene3D" id="3.40.50.2300">
    <property type="match status" value="2"/>
</dbReference>
<dbReference type="InterPro" id="IPR046335">
    <property type="entry name" value="LacI/GalR-like_sensor"/>
</dbReference>
<dbReference type="Gene3D" id="1.10.260.40">
    <property type="entry name" value="lambda repressor-like DNA-binding domains"/>
    <property type="match status" value="1"/>
</dbReference>
<evidence type="ECO:0000313" key="6">
    <source>
        <dbReference type="Proteomes" id="UP000530928"/>
    </source>
</evidence>
<evidence type="ECO:0000256" key="2">
    <source>
        <dbReference type="ARBA" id="ARBA00023125"/>
    </source>
</evidence>
<feature type="domain" description="HTH lacI-type" evidence="4">
    <location>
        <begin position="10"/>
        <end position="64"/>
    </location>
</feature>
<reference evidence="5 6" key="1">
    <citation type="submission" date="2020-07" db="EMBL/GenBank/DDBJ databases">
        <title>Genomic Encyclopedia of Type Strains, Phase IV (KMG-IV): sequencing the most valuable type-strain genomes for metagenomic binning, comparative biology and taxonomic classification.</title>
        <authorList>
            <person name="Goeker M."/>
        </authorList>
    </citation>
    <scope>NUCLEOTIDE SEQUENCE [LARGE SCALE GENOMIC DNA]</scope>
    <source>
        <strain evidence="5 6">DSM 45533</strain>
    </source>
</reference>
<dbReference type="CDD" id="cd01392">
    <property type="entry name" value="HTH_LacI"/>
    <property type="match status" value="1"/>
</dbReference>
<dbReference type="AlphaFoldDB" id="A0A7W0CH70"/>
<keyword evidence="1" id="KW-0805">Transcription regulation</keyword>
<dbReference type="PANTHER" id="PTHR30146:SF109">
    <property type="entry name" value="HTH-TYPE TRANSCRIPTIONAL REGULATOR GALS"/>
    <property type="match status" value="1"/>
</dbReference>
<evidence type="ECO:0000256" key="3">
    <source>
        <dbReference type="ARBA" id="ARBA00023163"/>
    </source>
</evidence>
<keyword evidence="2 5" id="KW-0238">DNA-binding</keyword>
<dbReference type="GO" id="GO:0003700">
    <property type="term" value="F:DNA-binding transcription factor activity"/>
    <property type="evidence" value="ECO:0007669"/>
    <property type="project" value="TreeGrafter"/>
</dbReference>
<dbReference type="PROSITE" id="PS00356">
    <property type="entry name" value="HTH_LACI_1"/>
    <property type="match status" value="1"/>
</dbReference>
<organism evidence="5 6">
    <name type="scientific">Nonomuraea soli</name>
    <dbReference type="NCBI Taxonomy" id="1032476"/>
    <lineage>
        <taxon>Bacteria</taxon>
        <taxon>Bacillati</taxon>
        <taxon>Actinomycetota</taxon>
        <taxon>Actinomycetes</taxon>
        <taxon>Streptosporangiales</taxon>
        <taxon>Streptosporangiaceae</taxon>
        <taxon>Nonomuraea</taxon>
    </lineage>
</organism>
<accession>A0A7W0CH70</accession>
<dbReference type="InterPro" id="IPR028082">
    <property type="entry name" value="Peripla_BP_I"/>
</dbReference>
<gene>
    <name evidence="5" type="ORF">HNR30_002310</name>
</gene>
<dbReference type="Pfam" id="PF13377">
    <property type="entry name" value="Peripla_BP_3"/>
    <property type="match status" value="1"/>
</dbReference>
<dbReference type="Proteomes" id="UP000530928">
    <property type="component" value="Unassembled WGS sequence"/>
</dbReference>
<dbReference type="PANTHER" id="PTHR30146">
    <property type="entry name" value="LACI-RELATED TRANSCRIPTIONAL REPRESSOR"/>
    <property type="match status" value="1"/>
</dbReference>
<protein>
    <submittedName>
        <fullName evidence="5">DNA-binding LacI/PurR family transcriptional regulator</fullName>
    </submittedName>
</protein>
<evidence type="ECO:0000313" key="5">
    <source>
        <dbReference type="EMBL" id="MBA2890969.1"/>
    </source>
</evidence>
<dbReference type="SMART" id="SM00354">
    <property type="entry name" value="HTH_LACI"/>
    <property type="match status" value="1"/>
</dbReference>
<dbReference type="CDD" id="cd01574">
    <property type="entry name" value="PBP1_LacI"/>
    <property type="match status" value="1"/>
</dbReference>
<dbReference type="EMBL" id="JACDUR010000002">
    <property type="protein sequence ID" value="MBA2890969.1"/>
    <property type="molecule type" value="Genomic_DNA"/>
</dbReference>
<dbReference type="SUPFAM" id="SSF53822">
    <property type="entry name" value="Periplasmic binding protein-like I"/>
    <property type="match status" value="1"/>
</dbReference>
<proteinExistence type="predicted"/>
<dbReference type="InterPro" id="IPR010982">
    <property type="entry name" value="Lambda_DNA-bd_dom_sf"/>
</dbReference>
<evidence type="ECO:0000259" key="4">
    <source>
        <dbReference type="PROSITE" id="PS50932"/>
    </source>
</evidence>
<comment type="caution">
    <text evidence="5">The sequence shown here is derived from an EMBL/GenBank/DDBJ whole genome shotgun (WGS) entry which is preliminary data.</text>
</comment>
<dbReference type="PROSITE" id="PS50932">
    <property type="entry name" value="HTH_LACI_2"/>
    <property type="match status" value="1"/>
</dbReference>
<keyword evidence="3" id="KW-0804">Transcription</keyword>
<dbReference type="Pfam" id="PF00356">
    <property type="entry name" value="LacI"/>
    <property type="match status" value="1"/>
</dbReference>
<dbReference type="SUPFAM" id="SSF47413">
    <property type="entry name" value="lambda repressor-like DNA-binding domains"/>
    <property type="match status" value="1"/>
</dbReference>
<keyword evidence="6" id="KW-1185">Reference proteome</keyword>
<dbReference type="GO" id="GO:0000976">
    <property type="term" value="F:transcription cis-regulatory region binding"/>
    <property type="evidence" value="ECO:0007669"/>
    <property type="project" value="TreeGrafter"/>
</dbReference>
<sequence>MGSTDRRRPPVMSDVARLAGVSHQTVSRVLNDHPNVRSDTKARVLEAIDQLGYRRNLVARALVTNRSRTLGVVSFDTTLYGPASTIYGIEQAARTAGYFISIVSLKSLDAANVRDAIDYLTEQGVDGVIVVAPQRSAARALEKLPQGLPAVAVEGTHRANVSVVCIDQIEGARLATQHLLDLGHETVWHIAGPPDWLEAEGRLEGWRSALEAAGRQVPEPLPGDWSPRAGYEAGKRLAGMDEVTAVFVANDQMALGALRAFTEEGVKVPERISLVGFDDIPESAFFSPPLTTVRQDFDIVGRHCIDVLLRQIDSSGPGTYERLVVRPGFVVRSSTSPAR</sequence>
<dbReference type="InterPro" id="IPR000843">
    <property type="entry name" value="HTH_LacI"/>
</dbReference>
<name>A0A7W0CH70_9ACTN</name>